<keyword evidence="2" id="KW-1185">Reference proteome</keyword>
<protein>
    <recommendedName>
        <fullName evidence="3">NERD domain-containing protein</fullName>
    </recommendedName>
</protein>
<gene>
    <name evidence="1" type="ORF">LEM8419_02994</name>
</gene>
<dbReference type="EMBL" id="CAKLPZ010000004">
    <property type="protein sequence ID" value="CAH1002077.1"/>
    <property type="molecule type" value="Genomic_DNA"/>
</dbReference>
<evidence type="ECO:0008006" key="3">
    <source>
        <dbReference type="Google" id="ProtNLM"/>
    </source>
</evidence>
<dbReference type="Proteomes" id="UP000837803">
    <property type="component" value="Unassembled WGS sequence"/>
</dbReference>
<sequence length="187" mass="22215">MATFLESDLEFTFPEDWIVRRFDRTAAYRSVSGHGLKGVDFLCLVGEGDLWLIEVKNFRLRAGRHAIVRRNPEGLAAQVGKKFVDTKRLIRIVNRAIQRTWYTGVLRWWWTLAPPRWLPGRPVSTYWFWMEAERRLQSPRQVTCLLWLETPEWNAHYERATTDALGEWIEPGNILHVAERQWTKNHR</sequence>
<comment type="caution">
    <text evidence="1">The sequence shown here is derived from an EMBL/GenBank/DDBJ whole genome shotgun (WGS) entry which is preliminary data.</text>
</comment>
<evidence type="ECO:0000313" key="2">
    <source>
        <dbReference type="Proteomes" id="UP000837803"/>
    </source>
</evidence>
<accession>A0ABN8F7U8</accession>
<reference evidence="1" key="1">
    <citation type="submission" date="2021-12" db="EMBL/GenBank/DDBJ databases">
        <authorList>
            <person name="Rodrigo-Torres L."/>
            <person name="Arahal R. D."/>
            <person name="Lucena T."/>
        </authorList>
    </citation>
    <scope>NUCLEOTIDE SEQUENCE</scope>
    <source>
        <strain evidence="1">CECT 8419</strain>
    </source>
</reference>
<proteinExistence type="predicted"/>
<dbReference type="RefSeq" id="WP_238751935.1">
    <property type="nucleotide sequence ID" value="NZ_CAKLPZ010000004.1"/>
</dbReference>
<evidence type="ECO:0000313" key="1">
    <source>
        <dbReference type="EMBL" id="CAH1002077.1"/>
    </source>
</evidence>
<organism evidence="1 2">
    <name type="scientific">Neolewinella maritima</name>
    <dbReference type="NCBI Taxonomy" id="1383882"/>
    <lineage>
        <taxon>Bacteria</taxon>
        <taxon>Pseudomonadati</taxon>
        <taxon>Bacteroidota</taxon>
        <taxon>Saprospiria</taxon>
        <taxon>Saprospirales</taxon>
        <taxon>Lewinellaceae</taxon>
        <taxon>Neolewinella</taxon>
    </lineage>
</organism>
<name>A0ABN8F7U8_9BACT</name>